<dbReference type="Proteomes" id="UP001306950">
    <property type="component" value="Unassembled WGS sequence"/>
</dbReference>
<evidence type="ECO:0008006" key="4">
    <source>
        <dbReference type="Google" id="ProtNLM"/>
    </source>
</evidence>
<comment type="caution">
    <text evidence="2">The sequence shown here is derived from an EMBL/GenBank/DDBJ whole genome shotgun (WGS) entry which is preliminary data.</text>
</comment>
<protein>
    <recommendedName>
        <fullName evidence="4">Anti-sigma factor</fullName>
    </recommendedName>
</protein>
<keyword evidence="1" id="KW-0472">Membrane</keyword>
<keyword evidence="1" id="KW-1133">Transmembrane helix</keyword>
<dbReference type="RefSeq" id="WP_331844543.1">
    <property type="nucleotide sequence ID" value="NZ_JAZHPZ010000001.1"/>
</dbReference>
<gene>
    <name evidence="2" type="ORF">V3851_00545</name>
</gene>
<keyword evidence="1" id="KW-0812">Transmembrane</keyword>
<dbReference type="EMBL" id="JAZHPZ010000001">
    <property type="protein sequence ID" value="MEF2964302.1"/>
    <property type="molecule type" value="Genomic_DNA"/>
</dbReference>
<evidence type="ECO:0000313" key="2">
    <source>
        <dbReference type="EMBL" id="MEF2964302.1"/>
    </source>
</evidence>
<keyword evidence="3" id="KW-1185">Reference proteome</keyword>
<evidence type="ECO:0000256" key="1">
    <source>
        <dbReference type="SAM" id="Phobius"/>
    </source>
</evidence>
<feature type="transmembrane region" description="Helical" evidence="1">
    <location>
        <begin position="94"/>
        <end position="113"/>
    </location>
</feature>
<evidence type="ECO:0000313" key="3">
    <source>
        <dbReference type="Proteomes" id="UP001306950"/>
    </source>
</evidence>
<sequence length="161" mass="18079">MKETISGMTATQQELWKTYIRGELPPEQAEELDKLLQDDESAFRAYMQELIALEADLPALGNDRRFADGVLSLLPEQEAGRKAEAHRRRRHRPLLQYIIAAAVTFLLLSGGAFDVLSDGASAASNSKSRTMDTPLSHQLIKQAAQWVERTGETLNERRKDE</sequence>
<reference evidence="2 3" key="1">
    <citation type="submission" date="2024-02" db="EMBL/GenBank/DDBJ databases">
        <title>A nitrogen-fixing paenibacillus bacterium.</title>
        <authorList>
            <person name="Zhang W.L."/>
            <person name="Chen S.F."/>
        </authorList>
    </citation>
    <scope>NUCLEOTIDE SEQUENCE [LARGE SCALE GENOMIC DNA]</scope>
    <source>
        <strain evidence="2 3">M1</strain>
    </source>
</reference>
<accession>A0ABU7VKM0</accession>
<name>A0ABU7VKM0_9BACL</name>
<organism evidence="2 3">
    <name type="scientific">Paenibacillus haidiansis</name>
    <dbReference type="NCBI Taxonomy" id="1574488"/>
    <lineage>
        <taxon>Bacteria</taxon>
        <taxon>Bacillati</taxon>
        <taxon>Bacillota</taxon>
        <taxon>Bacilli</taxon>
        <taxon>Bacillales</taxon>
        <taxon>Paenibacillaceae</taxon>
        <taxon>Paenibacillus</taxon>
    </lineage>
</organism>
<proteinExistence type="predicted"/>